<evidence type="ECO:0000256" key="1">
    <source>
        <dbReference type="SAM" id="MobiDB-lite"/>
    </source>
</evidence>
<gene>
    <name evidence="3" type="primary">LOC116944403</name>
</gene>
<accession>A0AAJ7T9R3</accession>
<dbReference type="Gene3D" id="1.10.150.50">
    <property type="entry name" value="Transcription Factor, Ets-1"/>
    <property type="match status" value="1"/>
</dbReference>
<dbReference type="AlphaFoldDB" id="A0AAJ7T9R3"/>
<protein>
    <submittedName>
        <fullName evidence="3">Uncharacterized protein LOC116944403</fullName>
    </submittedName>
</protein>
<sequence length="128" mass="14437">MAQDGEILKIIRGGEDDPKPRPLARLKRAAVSMVQSAGQCLKGDAEKNELKHLANKNLKLSPDGKRQLLKLGNGWSRADVQLWLKVNGLEEFGEKFAKFDGKRLLQLLNVDQEMRGLFTKVEDDLRKL</sequence>
<feature type="region of interest" description="Disordered" evidence="1">
    <location>
        <begin position="1"/>
        <end position="21"/>
    </location>
</feature>
<dbReference type="SUPFAM" id="SSF47769">
    <property type="entry name" value="SAM/Pointed domain"/>
    <property type="match status" value="1"/>
</dbReference>
<reference evidence="3" key="1">
    <citation type="submission" date="2025-08" db="UniProtKB">
        <authorList>
            <consortium name="RefSeq"/>
        </authorList>
    </citation>
    <scope>IDENTIFICATION</scope>
    <source>
        <tissue evidence="3">Sperm</tissue>
    </source>
</reference>
<dbReference type="InterPro" id="IPR013761">
    <property type="entry name" value="SAM/pointed_sf"/>
</dbReference>
<name>A0AAJ7T9R3_PETMA</name>
<organism evidence="2 3">
    <name type="scientific">Petromyzon marinus</name>
    <name type="common">Sea lamprey</name>
    <dbReference type="NCBI Taxonomy" id="7757"/>
    <lineage>
        <taxon>Eukaryota</taxon>
        <taxon>Metazoa</taxon>
        <taxon>Chordata</taxon>
        <taxon>Craniata</taxon>
        <taxon>Vertebrata</taxon>
        <taxon>Cyclostomata</taxon>
        <taxon>Hyperoartia</taxon>
        <taxon>Petromyzontiformes</taxon>
        <taxon>Petromyzontidae</taxon>
        <taxon>Petromyzon</taxon>
    </lineage>
</organism>
<proteinExistence type="predicted"/>
<evidence type="ECO:0000313" key="2">
    <source>
        <dbReference type="Proteomes" id="UP001318040"/>
    </source>
</evidence>
<dbReference type="RefSeq" id="XP_032813882.1">
    <property type="nucleotide sequence ID" value="XM_032957991.1"/>
</dbReference>
<dbReference type="KEGG" id="pmrn:116944403"/>
<keyword evidence="2" id="KW-1185">Reference proteome</keyword>
<dbReference type="Proteomes" id="UP001318040">
    <property type="component" value="Chromosome 21"/>
</dbReference>
<feature type="compositionally biased region" description="Basic and acidic residues" evidence="1">
    <location>
        <begin position="1"/>
        <end position="20"/>
    </location>
</feature>
<evidence type="ECO:0000313" key="3">
    <source>
        <dbReference type="RefSeq" id="XP_032813882.1"/>
    </source>
</evidence>